<dbReference type="AlphaFoldDB" id="D8QLF4"/>
<dbReference type="Gene3D" id="3.40.50.620">
    <property type="entry name" value="HUPs"/>
    <property type="match status" value="1"/>
</dbReference>
<dbReference type="GO" id="GO:0005737">
    <property type="term" value="C:cytoplasm"/>
    <property type="evidence" value="ECO:0007669"/>
    <property type="project" value="TreeGrafter"/>
</dbReference>
<dbReference type="InterPro" id="IPR014729">
    <property type="entry name" value="Rossmann-like_a/b/a_fold"/>
</dbReference>
<protein>
    <recommendedName>
        <fullName evidence="4">Nicotinamide-nucleotide adenylyltransferase</fullName>
    </recommendedName>
</protein>
<dbReference type="GeneID" id="9588915"/>
<keyword evidence="3" id="KW-1185">Reference proteome</keyword>
<evidence type="ECO:0008006" key="4">
    <source>
        <dbReference type="Google" id="ProtNLM"/>
    </source>
</evidence>
<dbReference type="EMBL" id="GL377318">
    <property type="protein sequence ID" value="EFI91253.1"/>
    <property type="molecule type" value="Genomic_DNA"/>
</dbReference>
<dbReference type="HOGENOM" id="CLU_032651_1_0_1"/>
<sequence length="340" mass="38044">MHIHFLFQQIFLSSPTISAAAGPYLERAYIFDFHLNLRFSKGLRRLHAPAIHQRTLLQAIPRTTMTSNVTAMEVLEARLAEFQHTKGDIEVIWTPSTHWLSRPLRNLSILDSSFNPPTRAHVALADLTHSPANGDGSREPLLLLLAVQNADKPPPDPTRDASYVQRLQMMIILAQQLGPRAAVAVTMEPTFVGKARALRRWLGAQDMGTEAPKLSFLVGYDTLQRILAPKYYGSPDAMRAALHSFFEEDGARLVVARRDAAAYPAFDGGEDMPALLEEFREGIEERDFEEEEGGVSAERLTMISSSAVRKAVSREDPSWPELVPRSIAEYIRENGLYRQA</sequence>
<name>D8QLF4_SCHCM</name>
<dbReference type="GO" id="GO:0005634">
    <property type="term" value="C:nucleus"/>
    <property type="evidence" value="ECO:0007669"/>
    <property type="project" value="TreeGrafter"/>
</dbReference>
<dbReference type="PANTHER" id="PTHR31285">
    <property type="entry name" value="NICOTINAMIDE MONONUCLEOTIDE ADENYLYLTRANSFERASE"/>
    <property type="match status" value="1"/>
</dbReference>
<dbReference type="SUPFAM" id="SSF52374">
    <property type="entry name" value="Nucleotidylyl transferase"/>
    <property type="match status" value="1"/>
</dbReference>
<gene>
    <name evidence="2" type="ORF">SCHCODRAFT_114674</name>
</gene>
<dbReference type="VEuPathDB" id="FungiDB:SCHCODRAFT_02521683"/>
<evidence type="ECO:0000313" key="3">
    <source>
        <dbReference type="Proteomes" id="UP000007431"/>
    </source>
</evidence>
<keyword evidence="1" id="KW-0732">Signal</keyword>
<feature type="non-terminal residue" evidence="2">
    <location>
        <position position="340"/>
    </location>
</feature>
<reference evidence="2 3" key="1">
    <citation type="journal article" date="2010" name="Nat. Biotechnol.">
        <title>Genome sequence of the model mushroom Schizophyllum commune.</title>
        <authorList>
            <person name="Ohm R.A."/>
            <person name="de Jong J.F."/>
            <person name="Lugones L.G."/>
            <person name="Aerts A."/>
            <person name="Kothe E."/>
            <person name="Stajich J.E."/>
            <person name="de Vries R.P."/>
            <person name="Record E."/>
            <person name="Levasseur A."/>
            <person name="Baker S.E."/>
            <person name="Bartholomew K.A."/>
            <person name="Coutinho P.M."/>
            <person name="Erdmann S."/>
            <person name="Fowler T.J."/>
            <person name="Gathman A.C."/>
            <person name="Lombard V."/>
            <person name="Henrissat B."/>
            <person name="Knabe N."/>
            <person name="Kuees U."/>
            <person name="Lilly W.W."/>
            <person name="Lindquist E."/>
            <person name="Lucas S."/>
            <person name="Magnuson J.K."/>
            <person name="Piumi F."/>
            <person name="Raudaskoski M."/>
            <person name="Salamov A."/>
            <person name="Schmutz J."/>
            <person name="Schwarze F.W.M.R."/>
            <person name="vanKuyk P.A."/>
            <person name="Horton J.S."/>
            <person name="Grigoriev I.V."/>
            <person name="Woesten H.A.B."/>
        </authorList>
    </citation>
    <scope>NUCLEOTIDE SEQUENCE [LARGE SCALE GENOMIC DNA]</scope>
    <source>
        <strain evidence="3">H4-8 / FGSC 9210</strain>
    </source>
</reference>
<dbReference type="GO" id="GO:0016887">
    <property type="term" value="F:ATP hydrolysis activity"/>
    <property type="evidence" value="ECO:0007669"/>
    <property type="project" value="TreeGrafter"/>
</dbReference>
<organism evidence="3">
    <name type="scientific">Schizophyllum commune (strain H4-8 / FGSC 9210)</name>
    <name type="common">Split gill fungus</name>
    <dbReference type="NCBI Taxonomy" id="578458"/>
    <lineage>
        <taxon>Eukaryota</taxon>
        <taxon>Fungi</taxon>
        <taxon>Dikarya</taxon>
        <taxon>Basidiomycota</taxon>
        <taxon>Agaricomycotina</taxon>
        <taxon>Agaricomycetes</taxon>
        <taxon>Agaricomycetidae</taxon>
        <taxon>Agaricales</taxon>
        <taxon>Schizophyllaceae</taxon>
        <taxon>Schizophyllum</taxon>
    </lineage>
</organism>
<feature type="chain" id="PRO_5003121034" description="Nicotinamide-nucleotide adenylyltransferase" evidence="1">
    <location>
        <begin position="21"/>
        <end position="340"/>
    </location>
</feature>
<evidence type="ECO:0000256" key="1">
    <source>
        <dbReference type="SAM" id="SignalP"/>
    </source>
</evidence>
<dbReference type="InParanoid" id="D8QLF4"/>
<dbReference type="OrthoDB" id="5591297at2759"/>
<feature type="signal peptide" evidence="1">
    <location>
        <begin position="1"/>
        <end position="20"/>
    </location>
</feature>
<proteinExistence type="predicted"/>
<dbReference type="RefSeq" id="XP_003026156.1">
    <property type="nucleotide sequence ID" value="XM_003026110.1"/>
</dbReference>
<dbReference type="GO" id="GO:0000309">
    <property type="term" value="F:nicotinamide-nucleotide adenylyltransferase activity"/>
    <property type="evidence" value="ECO:0007669"/>
    <property type="project" value="TreeGrafter"/>
</dbReference>
<evidence type="ECO:0000313" key="2">
    <source>
        <dbReference type="EMBL" id="EFI91253.1"/>
    </source>
</evidence>
<dbReference type="FunCoup" id="D8QLF4">
    <property type="interactions" value="232"/>
</dbReference>
<dbReference type="eggNOG" id="ENOG502RXY8">
    <property type="taxonomic scope" value="Eukaryota"/>
</dbReference>
<dbReference type="PANTHER" id="PTHR31285:SF0">
    <property type="entry name" value="NICOTINAMIDE MONONUCLEOTIDE ADENYLYLTRANSFERASE"/>
    <property type="match status" value="1"/>
</dbReference>
<dbReference type="OMA" id="RLVMMEL"/>
<dbReference type="Proteomes" id="UP000007431">
    <property type="component" value="Unassembled WGS sequence"/>
</dbReference>
<dbReference type="STRING" id="578458.D8QLF4"/>
<dbReference type="KEGG" id="scm:SCHCO_02521683"/>
<accession>D8QLF4</accession>